<reference evidence="1 2" key="1">
    <citation type="submission" date="2021-04" db="EMBL/GenBank/DDBJ databases">
        <authorList>
            <person name="Bliznina A."/>
        </authorList>
    </citation>
    <scope>NUCLEOTIDE SEQUENCE [LARGE SCALE GENOMIC DNA]</scope>
</reference>
<evidence type="ECO:0000313" key="1">
    <source>
        <dbReference type="EMBL" id="CAG5078226.1"/>
    </source>
</evidence>
<accession>A0ABN7RLP4</accession>
<organism evidence="1 2">
    <name type="scientific">Oikopleura dioica</name>
    <name type="common">Tunicate</name>
    <dbReference type="NCBI Taxonomy" id="34765"/>
    <lineage>
        <taxon>Eukaryota</taxon>
        <taxon>Metazoa</taxon>
        <taxon>Chordata</taxon>
        <taxon>Tunicata</taxon>
        <taxon>Appendicularia</taxon>
        <taxon>Copelata</taxon>
        <taxon>Oikopleuridae</taxon>
        <taxon>Oikopleura</taxon>
    </lineage>
</organism>
<protein>
    <submittedName>
        <fullName evidence="1">Oidioi.mRNA.OKI2018_I69.PAR.g8934.t1.cds</fullName>
    </submittedName>
</protein>
<name>A0ABN7RLP4_OIKDI</name>
<sequence>MRFTLARLNYKVPYLGKWNKVPGDYTGGKHILPPKITAKDRERTLKELWREARNEMWLVRNKREAVRQNVAPRVSFQRPRSVEERTYESKRLTHDLALGPDVTFEDRFMNIAQRGNQWTKPTHVKYPYLQQHLETGINPKKLHAHYPVAVEKPLSWQDVKGFGQKK</sequence>
<gene>
    <name evidence="1" type="ORF">OKIOD_LOCUS492</name>
</gene>
<evidence type="ECO:0000313" key="2">
    <source>
        <dbReference type="Proteomes" id="UP001158576"/>
    </source>
</evidence>
<dbReference type="Proteomes" id="UP001158576">
    <property type="component" value="Chromosome PAR"/>
</dbReference>
<keyword evidence="2" id="KW-1185">Reference proteome</keyword>
<proteinExistence type="predicted"/>
<dbReference type="EMBL" id="OU015568">
    <property type="protein sequence ID" value="CAG5078226.1"/>
    <property type="molecule type" value="Genomic_DNA"/>
</dbReference>